<dbReference type="Proteomes" id="UP000824890">
    <property type="component" value="Unassembled WGS sequence"/>
</dbReference>
<evidence type="ECO:0000313" key="2">
    <source>
        <dbReference type="Proteomes" id="UP000824890"/>
    </source>
</evidence>
<reference evidence="1 2" key="1">
    <citation type="submission" date="2021-05" db="EMBL/GenBank/DDBJ databases">
        <title>Genome Assembly of Synthetic Allotetraploid Brassica napus Reveals Homoeologous Exchanges between Subgenomes.</title>
        <authorList>
            <person name="Davis J.T."/>
        </authorList>
    </citation>
    <scope>NUCLEOTIDE SEQUENCE [LARGE SCALE GENOMIC DNA]</scope>
    <source>
        <strain evidence="2">cv. Da-Ae</strain>
        <tissue evidence="1">Seedling</tissue>
    </source>
</reference>
<comment type="caution">
    <text evidence="1">The sequence shown here is derived from an EMBL/GenBank/DDBJ whole genome shotgun (WGS) entry which is preliminary data.</text>
</comment>
<name>A0ABQ8BE95_BRANA</name>
<organism evidence="1 2">
    <name type="scientific">Brassica napus</name>
    <name type="common">Rape</name>
    <dbReference type="NCBI Taxonomy" id="3708"/>
    <lineage>
        <taxon>Eukaryota</taxon>
        <taxon>Viridiplantae</taxon>
        <taxon>Streptophyta</taxon>
        <taxon>Embryophyta</taxon>
        <taxon>Tracheophyta</taxon>
        <taxon>Spermatophyta</taxon>
        <taxon>Magnoliopsida</taxon>
        <taxon>eudicotyledons</taxon>
        <taxon>Gunneridae</taxon>
        <taxon>Pentapetalae</taxon>
        <taxon>rosids</taxon>
        <taxon>malvids</taxon>
        <taxon>Brassicales</taxon>
        <taxon>Brassicaceae</taxon>
        <taxon>Brassiceae</taxon>
        <taxon>Brassica</taxon>
    </lineage>
</organism>
<evidence type="ECO:0000313" key="1">
    <source>
        <dbReference type="EMBL" id="KAH0903120.1"/>
    </source>
</evidence>
<sequence length="38" mass="4575">MEKNLKTWIRVEKSHTLLSTNIRDHISVQKKLHGFTRE</sequence>
<gene>
    <name evidence="1" type="ORF">HID58_042623</name>
</gene>
<keyword evidence="2" id="KW-1185">Reference proteome</keyword>
<dbReference type="EMBL" id="JAGKQM010000011">
    <property type="protein sequence ID" value="KAH0903120.1"/>
    <property type="molecule type" value="Genomic_DNA"/>
</dbReference>
<accession>A0ABQ8BE95</accession>
<proteinExistence type="predicted"/>
<protein>
    <submittedName>
        <fullName evidence="1">Uncharacterized protein</fullName>
    </submittedName>
</protein>